<sequence>MVAIDESECSHHALEWVLDNLRESISSSASAPAASEEDRLLTIYTAQPLTNLLYFTESPELIESIEEQQKKVSMAVLKRAKETCAKRGLFG</sequence>
<organism evidence="1 2">
    <name type="scientific">Acorus calamus</name>
    <name type="common">Sweet flag</name>
    <dbReference type="NCBI Taxonomy" id="4465"/>
    <lineage>
        <taxon>Eukaryota</taxon>
        <taxon>Viridiplantae</taxon>
        <taxon>Streptophyta</taxon>
        <taxon>Embryophyta</taxon>
        <taxon>Tracheophyta</taxon>
        <taxon>Spermatophyta</taxon>
        <taxon>Magnoliopsida</taxon>
        <taxon>Liliopsida</taxon>
        <taxon>Acoraceae</taxon>
        <taxon>Acorus</taxon>
    </lineage>
</organism>
<protein>
    <submittedName>
        <fullName evidence="1">Uncharacterized protein</fullName>
    </submittedName>
</protein>
<reference evidence="1" key="2">
    <citation type="submission" date="2023-06" db="EMBL/GenBank/DDBJ databases">
        <authorList>
            <person name="Ma L."/>
            <person name="Liu K.-W."/>
            <person name="Li Z."/>
            <person name="Hsiao Y.-Y."/>
            <person name="Qi Y."/>
            <person name="Fu T."/>
            <person name="Tang G."/>
            <person name="Zhang D."/>
            <person name="Sun W.-H."/>
            <person name="Liu D.-K."/>
            <person name="Li Y."/>
            <person name="Chen G.-Z."/>
            <person name="Liu X.-D."/>
            <person name="Liao X.-Y."/>
            <person name="Jiang Y.-T."/>
            <person name="Yu X."/>
            <person name="Hao Y."/>
            <person name="Huang J."/>
            <person name="Zhao X.-W."/>
            <person name="Ke S."/>
            <person name="Chen Y.-Y."/>
            <person name="Wu W.-L."/>
            <person name="Hsu J.-L."/>
            <person name="Lin Y.-F."/>
            <person name="Huang M.-D."/>
            <person name="Li C.-Y."/>
            <person name="Huang L."/>
            <person name="Wang Z.-W."/>
            <person name="Zhao X."/>
            <person name="Zhong W.-Y."/>
            <person name="Peng D.-H."/>
            <person name="Ahmad S."/>
            <person name="Lan S."/>
            <person name="Zhang J.-S."/>
            <person name="Tsai W.-C."/>
            <person name="Van De Peer Y."/>
            <person name="Liu Z.-J."/>
        </authorList>
    </citation>
    <scope>NUCLEOTIDE SEQUENCE</scope>
    <source>
        <strain evidence="1">CP</strain>
        <tissue evidence="1">Leaves</tissue>
    </source>
</reference>
<name>A0AAV9F9W2_ACOCL</name>
<dbReference type="PANTHER" id="PTHR31964:SF113">
    <property type="entry name" value="USPA DOMAIN-CONTAINING PROTEIN"/>
    <property type="match status" value="1"/>
</dbReference>
<accession>A0AAV9F9W2</accession>
<dbReference type="AlphaFoldDB" id="A0AAV9F9W2"/>
<dbReference type="Gene3D" id="3.40.50.620">
    <property type="entry name" value="HUPs"/>
    <property type="match status" value="1"/>
</dbReference>
<gene>
    <name evidence="1" type="ORF">QJS10_CPA03g00528</name>
</gene>
<proteinExistence type="predicted"/>
<dbReference type="EMBL" id="JAUJYO010000003">
    <property type="protein sequence ID" value="KAK1321909.1"/>
    <property type="molecule type" value="Genomic_DNA"/>
</dbReference>
<evidence type="ECO:0000313" key="1">
    <source>
        <dbReference type="EMBL" id="KAK1321909.1"/>
    </source>
</evidence>
<reference evidence="1" key="1">
    <citation type="journal article" date="2023" name="Nat. Commun.">
        <title>Diploid and tetraploid genomes of Acorus and the evolution of monocots.</title>
        <authorList>
            <person name="Ma L."/>
            <person name="Liu K.W."/>
            <person name="Li Z."/>
            <person name="Hsiao Y.Y."/>
            <person name="Qi Y."/>
            <person name="Fu T."/>
            <person name="Tang G.D."/>
            <person name="Zhang D."/>
            <person name="Sun W.H."/>
            <person name="Liu D.K."/>
            <person name="Li Y."/>
            <person name="Chen G.Z."/>
            <person name="Liu X.D."/>
            <person name="Liao X.Y."/>
            <person name="Jiang Y.T."/>
            <person name="Yu X."/>
            <person name="Hao Y."/>
            <person name="Huang J."/>
            <person name="Zhao X.W."/>
            <person name="Ke S."/>
            <person name="Chen Y.Y."/>
            <person name="Wu W.L."/>
            <person name="Hsu J.L."/>
            <person name="Lin Y.F."/>
            <person name="Huang M.D."/>
            <person name="Li C.Y."/>
            <person name="Huang L."/>
            <person name="Wang Z.W."/>
            <person name="Zhao X."/>
            <person name="Zhong W.Y."/>
            <person name="Peng D.H."/>
            <person name="Ahmad S."/>
            <person name="Lan S."/>
            <person name="Zhang J.S."/>
            <person name="Tsai W.C."/>
            <person name="Van de Peer Y."/>
            <person name="Liu Z.J."/>
        </authorList>
    </citation>
    <scope>NUCLEOTIDE SEQUENCE</scope>
    <source>
        <strain evidence="1">CP</strain>
    </source>
</reference>
<keyword evidence="2" id="KW-1185">Reference proteome</keyword>
<comment type="caution">
    <text evidence="1">The sequence shown here is derived from an EMBL/GenBank/DDBJ whole genome shotgun (WGS) entry which is preliminary data.</text>
</comment>
<dbReference type="Proteomes" id="UP001180020">
    <property type="component" value="Unassembled WGS sequence"/>
</dbReference>
<dbReference type="PANTHER" id="PTHR31964">
    <property type="entry name" value="ADENINE NUCLEOTIDE ALPHA HYDROLASES-LIKE SUPERFAMILY PROTEIN"/>
    <property type="match status" value="1"/>
</dbReference>
<evidence type="ECO:0000313" key="2">
    <source>
        <dbReference type="Proteomes" id="UP001180020"/>
    </source>
</evidence>
<dbReference type="InterPro" id="IPR014729">
    <property type="entry name" value="Rossmann-like_a/b/a_fold"/>
</dbReference>